<dbReference type="InterPro" id="IPR006680">
    <property type="entry name" value="Amidohydro-rel"/>
</dbReference>
<dbReference type="PANTHER" id="PTHR43135:SF3">
    <property type="entry name" value="ALPHA-D-RIBOSE 1-METHYLPHOSPHONATE 5-TRIPHOSPHATE DIPHOSPHATASE"/>
    <property type="match status" value="1"/>
</dbReference>
<sequence length="401" mass="44432">KILRPLFESHKENILFKLRVVEPKTLQVIENGFVEIEDGKITKVGDLSELTENIKSKKIIELKDHTILPGLMNSHAHLAWDGTHDLAQQSMDDPVEISAYKSCANMLKSLRAGVTLVRDLGMNKTNIFAKQAIEQGIYPGPRLKICGEAIVQTAGHTYWCCREASGADEMRRAVRDQVGAGADLIKIMACHDTLEFTDEELSAVIDETHRNGLYITAHATFNDAISRVVDFGIDCIEHGGPMSEATIEKVAKKNIPICTTFSPVVMQSNAEIARKYNIPEWKIEERQKIVRDKSRFDSLVKASEAGIQIIFGTDAGSPVVPHDTIVPEMKFMIDLGVVKNNLDAIQSATCRAAKVNKMEDKIGSIEVGKEADLIIVEGKPDQNIDDLSKVKQVYINGNRLL</sequence>
<proteinExistence type="predicted"/>
<gene>
    <name evidence="2" type="ORF">METZ01_LOCUS238387</name>
</gene>
<feature type="non-terminal residue" evidence="2">
    <location>
        <position position="1"/>
    </location>
</feature>
<dbReference type="InterPro" id="IPR011059">
    <property type="entry name" value="Metal-dep_hydrolase_composite"/>
</dbReference>
<protein>
    <recommendedName>
        <fullName evidence="1">Amidohydrolase-related domain-containing protein</fullName>
    </recommendedName>
</protein>
<organism evidence="2">
    <name type="scientific">marine metagenome</name>
    <dbReference type="NCBI Taxonomy" id="408172"/>
    <lineage>
        <taxon>unclassified sequences</taxon>
        <taxon>metagenomes</taxon>
        <taxon>ecological metagenomes</taxon>
    </lineage>
</organism>
<dbReference type="EMBL" id="UINC01060725">
    <property type="protein sequence ID" value="SVB85533.1"/>
    <property type="molecule type" value="Genomic_DNA"/>
</dbReference>
<name>A0A382HFN4_9ZZZZ</name>
<feature type="domain" description="Amidohydrolase-related" evidence="1">
    <location>
        <begin position="66"/>
        <end position="399"/>
    </location>
</feature>
<reference evidence="2" key="1">
    <citation type="submission" date="2018-05" db="EMBL/GenBank/DDBJ databases">
        <authorList>
            <person name="Lanie J.A."/>
            <person name="Ng W.-L."/>
            <person name="Kazmierczak K.M."/>
            <person name="Andrzejewski T.M."/>
            <person name="Davidsen T.M."/>
            <person name="Wayne K.J."/>
            <person name="Tettelin H."/>
            <person name="Glass J.I."/>
            <person name="Rusch D."/>
            <person name="Podicherti R."/>
            <person name="Tsui H.-C.T."/>
            <person name="Winkler M.E."/>
        </authorList>
    </citation>
    <scope>NUCLEOTIDE SEQUENCE</scope>
</reference>
<dbReference type="Gene3D" id="3.20.20.140">
    <property type="entry name" value="Metal-dependent hydrolases"/>
    <property type="match status" value="1"/>
</dbReference>
<dbReference type="SUPFAM" id="SSF51556">
    <property type="entry name" value="Metallo-dependent hydrolases"/>
    <property type="match status" value="1"/>
</dbReference>
<dbReference type="AlphaFoldDB" id="A0A382HFN4"/>
<dbReference type="Gene3D" id="2.30.40.10">
    <property type="entry name" value="Urease, subunit C, domain 1"/>
    <property type="match status" value="1"/>
</dbReference>
<dbReference type="Pfam" id="PF01979">
    <property type="entry name" value="Amidohydro_1"/>
    <property type="match status" value="1"/>
</dbReference>
<accession>A0A382HFN4</accession>
<dbReference type="SUPFAM" id="SSF51338">
    <property type="entry name" value="Composite domain of metallo-dependent hydrolases"/>
    <property type="match status" value="1"/>
</dbReference>
<dbReference type="GO" id="GO:0016810">
    <property type="term" value="F:hydrolase activity, acting on carbon-nitrogen (but not peptide) bonds"/>
    <property type="evidence" value="ECO:0007669"/>
    <property type="project" value="InterPro"/>
</dbReference>
<dbReference type="CDD" id="cd01299">
    <property type="entry name" value="Met_dep_hydrolase_A"/>
    <property type="match status" value="1"/>
</dbReference>
<dbReference type="InterPro" id="IPR057744">
    <property type="entry name" value="OTAase-like"/>
</dbReference>
<dbReference type="PANTHER" id="PTHR43135">
    <property type="entry name" value="ALPHA-D-RIBOSE 1-METHYLPHOSPHONATE 5-TRIPHOSPHATE DIPHOSPHATASE"/>
    <property type="match status" value="1"/>
</dbReference>
<dbReference type="InterPro" id="IPR051781">
    <property type="entry name" value="Metallo-dep_Hydrolase"/>
</dbReference>
<evidence type="ECO:0000313" key="2">
    <source>
        <dbReference type="EMBL" id="SVB85533.1"/>
    </source>
</evidence>
<evidence type="ECO:0000259" key="1">
    <source>
        <dbReference type="Pfam" id="PF01979"/>
    </source>
</evidence>
<dbReference type="InterPro" id="IPR032466">
    <property type="entry name" value="Metal_Hydrolase"/>
</dbReference>